<accession>A0A4R8MBK7</accession>
<dbReference type="AlphaFoldDB" id="A0A4R8MBK7"/>
<dbReference type="SMART" id="SM00091">
    <property type="entry name" value="PAS"/>
    <property type="match status" value="2"/>
</dbReference>
<dbReference type="InterPro" id="IPR052155">
    <property type="entry name" value="Biofilm_reg_signaling"/>
</dbReference>
<dbReference type="SMART" id="SM00448">
    <property type="entry name" value="REC"/>
    <property type="match status" value="1"/>
</dbReference>
<dbReference type="InterPro" id="IPR035919">
    <property type="entry name" value="EAL_sf"/>
</dbReference>
<dbReference type="SMART" id="SM00086">
    <property type="entry name" value="PAC"/>
    <property type="match status" value="2"/>
</dbReference>
<dbReference type="PROSITE" id="PS50110">
    <property type="entry name" value="RESPONSE_REGULATORY"/>
    <property type="match status" value="1"/>
</dbReference>
<dbReference type="Pfam" id="PF00563">
    <property type="entry name" value="EAL"/>
    <property type="match status" value="1"/>
</dbReference>
<dbReference type="EMBL" id="SORI01000002">
    <property type="protein sequence ID" value="TDY63129.1"/>
    <property type="molecule type" value="Genomic_DNA"/>
</dbReference>
<dbReference type="SUPFAM" id="SSF141868">
    <property type="entry name" value="EAL domain-like"/>
    <property type="match status" value="1"/>
</dbReference>
<sequence>MGAQILIVDDSSTDRMVIGNMLADFEILTACDGIEALQVIETHPDLDLVILDLHMPNMDGFQLLEKLKAGKPPVKTPFLILTNYDELDKEIRGLKLGAEDYIRKPVNLESLRVRVETHLELNRMQRLVEERLKKSTTLLQTILEQSPIGISLSFSKDPFRPGEDLPPIINPALEKITGRTREDLLGLGWARITHPDDVEKNLEYYAALQAGEIKSYSMEKRYIRPDGSVVWVDMTVAGLRLGDAGGNGHISLMQDITARKTAEIALRESERSKSVLLSNLPGMAYRCRYDRDWTMEFVSDGCRELSGYGPDSLVGNRDLSFNELIAPEYREELWRKWERFLPEKRPIHEEYEITAASGVRKWVLEIGQGVYDHDGNVEALEGIIIDISSRREYERQLQFMGEHDILTGLYNRAFLEKILARDAGEADRTVVLVDLNRLNALSLSYGYAFSEQIVREAATRLLALATDERKLFQISPERMAFYLKNSTDAGEAARLCDSIISALSGIQLIHAAGCGIGILRLDETCRDGDAILRNASIAAEYAARKGAFQVCPFEKELEERAKREKDIKEELLETLGNEGSRDIYAEFQPIVDLWTGRIKGFEALARMRSPRLGPVSPLEFIPLAEELQLVVPLGRKITGLACDFLEEVRRAGHDDVYVSVNVSAIELVRDAFLDDFFGLLEEKETAPSRICLEVTESLLADNFDLINRKLGELQKRGVSVAMDDFGTGYSSLFRARELNVNYLKIDRHFIDKLVHLPPEAAITGDIISMGHRLGRLVVAEGVELEEQKRYLERHRCDLMQGYLFSRPVSPEAALELLGETNPAEPQPERGV</sequence>
<dbReference type="InterPro" id="IPR001789">
    <property type="entry name" value="Sig_transdc_resp-reg_receiver"/>
</dbReference>
<dbReference type="PANTHER" id="PTHR44757:SF2">
    <property type="entry name" value="BIOFILM ARCHITECTURE MAINTENANCE PROTEIN MBAA"/>
    <property type="match status" value="1"/>
</dbReference>
<dbReference type="InterPro" id="IPR013655">
    <property type="entry name" value="PAS_fold_3"/>
</dbReference>
<dbReference type="InterPro" id="IPR001610">
    <property type="entry name" value="PAC"/>
</dbReference>
<feature type="domain" description="Response regulatory" evidence="2">
    <location>
        <begin position="4"/>
        <end position="119"/>
    </location>
</feature>
<dbReference type="SMART" id="SM00052">
    <property type="entry name" value="EAL"/>
    <property type="match status" value="1"/>
</dbReference>
<dbReference type="PROSITE" id="PS50113">
    <property type="entry name" value="PAC"/>
    <property type="match status" value="2"/>
</dbReference>
<keyword evidence="8" id="KW-1185">Reference proteome</keyword>
<evidence type="ECO:0000313" key="8">
    <source>
        <dbReference type="Proteomes" id="UP000295066"/>
    </source>
</evidence>
<name>A0A4R8MBK7_9BACT</name>
<dbReference type="SUPFAM" id="SSF55785">
    <property type="entry name" value="PYP-like sensor domain (PAS domain)"/>
    <property type="match status" value="2"/>
</dbReference>
<evidence type="ECO:0000256" key="1">
    <source>
        <dbReference type="PROSITE-ProRule" id="PRU00169"/>
    </source>
</evidence>
<organism evidence="7 8">
    <name type="scientific">Aminivibrio pyruvatiphilus</name>
    <dbReference type="NCBI Taxonomy" id="1005740"/>
    <lineage>
        <taxon>Bacteria</taxon>
        <taxon>Thermotogati</taxon>
        <taxon>Synergistota</taxon>
        <taxon>Synergistia</taxon>
        <taxon>Synergistales</taxon>
        <taxon>Aminobacteriaceae</taxon>
        <taxon>Aminivibrio</taxon>
    </lineage>
</organism>
<comment type="caution">
    <text evidence="7">The sequence shown here is derived from an EMBL/GenBank/DDBJ whole genome shotgun (WGS) entry which is preliminary data.</text>
</comment>
<dbReference type="CDD" id="cd00130">
    <property type="entry name" value="PAS"/>
    <property type="match status" value="2"/>
</dbReference>
<evidence type="ECO:0000259" key="4">
    <source>
        <dbReference type="PROSITE" id="PS50113"/>
    </source>
</evidence>
<dbReference type="InterPro" id="IPR001633">
    <property type="entry name" value="EAL_dom"/>
</dbReference>
<dbReference type="Gene3D" id="3.30.70.270">
    <property type="match status" value="1"/>
</dbReference>
<feature type="domain" description="PAS" evidence="3">
    <location>
        <begin position="290"/>
        <end position="344"/>
    </location>
</feature>
<dbReference type="InterPro" id="IPR000014">
    <property type="entry name" value="PAS"/>
</dbReference>
<dbReference type="InterPro" id="IPR035965">
    <property type="entry name" value="PAS-like_dom_sf"/>
</dbReference>
<dbReference type="SMART" id="SM00267">
    <property type="entry name" value="GGDEF"/>
    <property type="match status" value="1"/>
</dbReference>
<dbReference type="Gene3D" id="3.40.50.2300">
    <property type="match status" value="1"/>
</dbReference>
<dbReference type="PROSITE" id="PS50887">
    <property type="entry name" value="GGDEF"/>
    <property type="match status" value="1"/>
</dbReference>
<dbReference type="Proteomes" id="UP000295066">
    <property type="component" value="Unassembled WGS sequence"/>
</dbReference>
<evidence type="ECO:0000259" key="2">
    <source>
        <dbReference type="PROSITE" id="PS50110"/>
    </source>
</evidence>
<dbReference type="RefSeq" id="WP_166669962.1">
    <property type="nucleotide sequence ID" value="NZ_SORI01000002.1"/>
</dbReference>
<dbReference type="Pfam" id="PF00990">
    <property type="entry name" value="GGDEF"/>
    <property type="match status" value="1"/>
</dbReference>
<dbReference type="GO" id="GO:0000160">
    <property type="term" value="P:phosphorelay signal transduction system"/>
    <property type="evidence" value="ECO:0007669"/>
    <property type="project" value="InterPro"/>
</dbReference>
<reference evidence="7 8" key="1">
    <citation type="submission" date="2019-03" db="EMBL/GenBank/DDBJ databases">
        <title>Genomic Encyclopedia of Type Strains, Phase IV (KMG-IV): sequencing the most valuable type-strain genomes for metagenomic binning, comparative biology and taxonomic classification.</title>
        <authorList>
            <person name="Goeker M."/>
        </authorList>
    </citation>
    <scope>NUCLEOTIDE SEQUENCE [LARGE SCALE GENOMIC DNA]</scope>
    <source>
        <strain evidence="7 8">DSM 25964</strain>
    </source>
</reference>
<dbReference type="Pfam" id="PF08447">
    <property type="entry name" value="PAS_3"/>
    <property type="match status" value="2"/>
</dbReference>
<feature type="domain" description="PAC" evidence="4">
    <location>
        <begin position="347"/>
        <end position="399"/>
    </location>
</feature>
<dbReference type="PROSITE" id="PS50883">
    <property type="entry name" value="EAL"/>
    <property type="match status" value="1"/>
</dbReference>
<dbReference type="CDD" id="cd00156">
    <property type="entry name" value="REC"/>
    <property type="match status" value="1"/>
</dbReference>
<dbReference type="InterPro" id="IPR029787">
    <property type="entry name" value="Nucleotide_cyclase"/>
</dbReference>
<dbReference type="Gene3D" id="3.30.450.20">
    <property type="entry name" value="PAS domain"/>
    <property type="match status" value="2"/>
</dbReference>
<keyword evidence="1" id="KW-0597">Phosphoprotein</keyword>
<dbReference type="InterPro" id="IPR000700">
    <property type="entry name" value="PAS-assoc_C"/>
</dbReference>
<feature type="domain" description="GGDEF" evidence="6">
    <location>
        <begin position="426"/>
        <end position="555"/>
    </location>
</feature>
<dbReference type="CDD" id="cd01948">
    <property type="entry name" value="EAL"/>
    <property type="match status" value="1"/>
</dbReference>
<evidence type="ECO:0000259" key="6">
    <source>
        <dbReference type="PROSITE" id="PS50887"/>
    </source>
</evidence>
<evidence type="ECO:0000259" key="3">
    <source>
        <dbReference type="PROSITE" id="PS50112"/>
    </source>
</evidence>
<dbReference type="NCBIfam" id="TIGR00229">
    <property type="entry name" value="sensory_box"/>
    <property type="match status" value="2"/>
</dbReference>
<feature type="domain" description="EAL" evidence="5">
    <location>
        <begin position="564"/>
        <end position="821"/>
    </location>
</feature>
<gene>
    <name evidence="7" type="ORF">C8D99_102110</name>
</gene>
<feature type="domain" description="PAC" evidence="4">
    <location>
        <begin position="216"/>
        <end position="268"/>
    </location>
</feature>
<feature type="modified residue" description="4-aspartylphosphate" evidence="1">
    <location>
        <position position="52"/>
    </location>
</feature>
<dbReference type="InterPro" id="IPR011006">
    <property type="entry name" value="CheY-like_superfamily"/>
</dbReference>
<dbReference type="PROSITE" id="PS50112">
    <property type="entry name" value="PAS"/>
    <property type="match status" value="2"/>
</dbReference>
<dbReference type="Gene3D" id="3.20.20.450">
    <property type="entry name" value="EAL domain"/>
    <property type="match status" value="1"/>
</dbReference>
<dbReference type="SUPFAM" id="SSF55073">
    <property type="entry name" value="Nucleotide cyclase"/>
    <property type="match status" value="1"/>
</dbReference>
<proteinExistence type="predicted"/>
<dbReference type="InterPro" id="IPR043128">
    <property type="entry name" value="Rev_trsase/Diguanyl_cyclase"/>
</dbReference>
<evidence type="ECO:0000313" key="7">
    <source>
        <dbReference type="EMBL" id="TDY63129.1"/>
    </source>
</evidence>
<evidence type="ECO:0000259" key="5">
    <source>
        <dbReference type="PROSITE" id="PS50883"/>
    </source>
</evidence>
<dbReference type="InterPro" id="IPR000160">
    <property type="entry name" value="GGDEF_dom"/>
</dbReference>
<dbReference type="SUPFAM" id="SSF52172">
    <property type="entry name" value="CheY-like"/>
    <property type="match status" value="1"/>
</dbReference>
<dbReference type="PANTHER" id="PTHR44757">
    <property type="entry name" value="DIGUANYLATE CYCLASE DGCP"/>
    <property type="match status" value="1"/>
</dbReference>
<feature type="domain" description="PAS" evidence="3">
    <location>
        <begin position="169"/>
        <end position="212"/>
    </location>
</feature>
<protein>
    <submittedName>
        <fullName evidence="7">PAS domain S-box-containing protein</fullName>
    </submittedName>
</protein>
<dbReference type="Pfam" id="PF00072">
    <property type="entry name" value="Response_reg"/>
    <property type="match status" value="1"/>
</dbReference>